<proteinExistence type="predicted"/>
<dbReference type="Proteomes" id="UP000028547">
    <property type="component" value="Unassembled WGS sequence"/>
</dbReference>
<comment type="caution">
    <text evidence="2">The sequence shown here is derived from an EMBL/GenBank/DDBJ whole genome shotgun (WGS) entry which is preliminary data.</text>
</comment>
<dbReference type="EMBL" id="JPMI01000096">
    <property type="protein sequence ID" value="KFA92419.1"/>
    <property type="molecule type" value="Genomic_DNA"/>
</dbReference>
<feature type="chain" id="PRO_5001781879" description="Gliding motility protein" evidence="1">
    <location>
        <begin position="20"/>
        <end position="168"/>
    </location>
</feature>
<evidence type="ECO:0008006" key="4">
    <source>
        <dbReference type="Google" id="ProtNLM"/>
    </source>
</evidence>
<dbReference type="AlphaFoldDB" id="A0A084SVD4"/>
<gene>
    <name evidence="2" type="ORF">Q664_15580</name>
</gene>
<name>A0A084SVD4_9BACT</name>
<evidence type="ECO:0000256" key="1">
    <source>
        <dbReference type="SAM" id="SignalP"/>
    </source>
</evidence>
<keyword evidence="1" id="KW-0732">Signal</keyword>
<feature type="signal peptide" evidence="1">
    <location>
        <begin position="1"/>
        <end position="19"/>
    </location>
</feature>
<accession>A0A084SVD4</accession>
<evidence type="ECO:0000313" key="3">
    <source>
        <dbReference type="Proteomes" id="UP000028547"/>
    </source>
</evidence>
<sequence length="168" mass="17982">MSLMRCTSMSSRLALLVSAVLLCGGCKVNSDIGKRCLLVKKAAEGSGRESDPVVATDLSEGQDFISFGSLDCEDLICVKDADMPIETAENGQVAGYCSKACQPNELVDPCGVTDPEALESVKDRMSCRALLLDQQALDDLRQTDPVTYRNTFGDNNSPYFCAGNPTTP</sequence>
<dbReference type="NCBIfam" id="NF033754">
    <property type="entry name" value="gliding_CglC"/>
    <property type="match status" value="1"/>
</dbReference>
<evidence type="ECO:0000313" key="2">
    <source>
        <dbReference type="EMBL" id="KFA92419.1"/>
    </source>
</evidence>
<organism evidence="2 3">
    <name type="scientific">Archangium violaceum Cb vi76</name>
    <dbReference type="NCBI Taxonomy" id="1406225"/>
    <lineage>
        <taxon>Bacteria</taxon>
        <taxon>Pseudomonadati</taxon>
        <taxon>Myxococcota</taxon>
        <taxon>Myxococcia</taxon>
        <taxon>Myxococcales</taxon>
        <taxon>Cystobacterineae</taxon>
        <taxon>Archangiaceae</taxon>
        <taxon>Archangium</taxon>
    </lineage>
</organism>
<reference evidence="2 3" key="1">
    <citation type="submission" date="2014-07" db="EMBL/GenBank/DDBJ databases">
        <title>Draft Genome Sequence of Gephyronic Acid Producer, Cystobacter violaceus Strain Cb vi76.</title>
        <authorList>
            <person name="Stevens D.C."/>
            <person name="Young J."/>
            <person name="Carmichael R."/>
            <person name="Tan J."/>
            <person name="Taylor R.E."/>
        </authorList>
    </citation>
    <scope>NUCLEOTIDE SEQUENCE [LARGE SCALE GENOMIC DNA]</scope>
    <source>
        <strain evidence="2 3">Cb vi76</strain>
    </source>
</reference>
<protein>
    <recommendedName>
        <fullName evidence="4">Gliding motility protein</fullName>
    </recommendedName>
</protein>